<gene>
    <name evidence="3" type="ORF">L0U88_19930</name>
</gene>
<evidence type="ECO:0000256" key="1">
    <source>
        <dbReference type="SAM" id="SignalP"/>
    </source>
</evidence>
<evidence type="ECO:0000313" key="4">
    <source>
        <dbReference type="Proteomes" id="UP001200145"/>
    </source>
</evidence>
<comment type="caution">
    <text evidence="3">The sequence shown here is derived from an EMBL/GenBank/DDBJ whole genome shotgun (WGS) entry which is preliminary data.</text>
</comment>
<feature type="chain" id="PRO_5046701766" evidence="1">
    <location>
        <begin position="19"/>
        <end position="140"/>
    </location>
</feature>
<feature type="signal peptide" evidence="1">
    <location>
        <begin position="1"/>
        <end position="18"/>
    </location>
</feature>
<dbReference type="RefSeq" id="WP_234868514.1">
    <property type="nucleotide sequence ID" value="NZ_JAKEVY010000007.1"/>
</dbReference>
<evidence type="ECO:0000313" key="3">
    <source>
        <dbReference type="EMBL" id="MCF1716921.1"/>
    </source>
</evidence>
<dbReference type="Proteomes" id="UP001200145">
    <property type="component" value="Unassembled WGS sequence"/>
</dbReference>
<sequence length="140" mass="15740">MKLLLSIVLIGFSIGSFAQHTDELAIRNVLSAQEAAWNKGDIDAFMDGYWNSDSLLFIGASGVTYGHANTLRRYKTNYNSQAKMGRLKFDLLHFLPLAPDYWMIVGKWQLTRDAGDVGGHFTLLFKKINGKWVIVSDHTS</sequence>
<name>A0ABS9BQM7_9BACT</name>
<keyword evidence="4" id="KW-1185">Reference proteome</keyword>
<dbReference type="InterPro" id="IPR032710">
    <property type="entry name" value="NTF2-like_dom_sf"/>
</dbReference>
<feature type="domain" description="DUF4440" evidence="2">
    <location>
        <begin position="26"/>
        <end position="134"/>
    </location>
</feature>
<organism evidence="3 4">
    <name type="scientific">Flavihumibacter fluminis</name>
    <dbReference type="NCBI Taxonomy" id="2909236"/>
    <lineage>
        <taxon>Bacteria</taxon>
        <taxon>Pseudomonadati</taxon>
        <taxon>Bacteroidota</taxon>
        <taxon>Chitinophagia</taxon>
        <taxon>Chitinophagales</taxon>
        <taxon>Chitinophagaceae</taxon>
        <taxon>Flavihumibacter</taxon>
    </lineage>
</organism>
<dbReference type="EMBL" id="JAKEVY010000007">
    <property type="protein sequence ID" value="MCF1716921.1"/>
    <property type="molecule type" value="Genomic_DNA"/>
</dbReference>
<dbReference type="Pfam" id="PF14534">
    <property type="entry name" value="DUF4440"/>
    <property type="match status" value="1"/>
</dbReference>
<dbReference type="InterPro" id="IPR027843">
    <property type="entry name" value="DUF4440"/>
</dbReference>
<proteinExistence type="predicted"/>
<dbReference type="SUPFAM" id="SSF54427">
    <property type="entry name" value="NTF2-like"/>
    <property type="match status" value="1"/>
</dbReference>
<reference evidence="3 4" key="1">
    <citation type="submission" date="2022-01" db="EMBL/GenBank/DDBJ databases">
        <title>Flavihumibacter sp. nov., isolated from sediment of a river.</title>
        <authorList>
            <person name="Liu H."/>
        </authorList>
    </citation>
    <scope>NUCLEOTIDE SEQUENCE [LARGE SCALE GENOMIC DNA]</scope>
    <source>
        <strain evidence="3 4">RY-1</strain>
    </source>
</reference>
<protein>
    <submittedName>
        <fullName evidence="3">Nuclear transport factor 2 family protein</fullName>
    </submittedName>
</protein>
<keyword evidence="1" id="KW-0732">Signal</keyword>
<evidence type="ECO:0000259" key="2">
    <source>
        <dbReference type="Pfam" id="PF14534"/>
    </source>
</evidence>
<accession>A0ABS9BQM7</accession>
<dbReference type="Gene3D" id="3.10.450.50">
    <property type="match status" value="1"/>
</dbReference>